<dbReference type="InterPro" id="IPR013785">
    <property type="entry name" value="Aldolase_TIM"/>
</dbReference>
<dbReference type="InterPro" id="IPR050105">
    <property type="entry name" value="MoCo_biosynth_MoaA/MoaC"/>
</dbReference>
<dbReference type="GO" id="GO:1904047">
    <property type="term" value="F:S-adenosyl-L-methionine binding"/>
    <property type="evidence" value="ECO:0007669"/>
    <property type="project" value="UniProtKB-UniRule"/>
</dbReference>
<dbReference type="Pfam" id="PF04055">
    <property type="entry name" value="Radical_SAM"/>
    <property type="match status" value="1"/>
</dbReference>
<dbReference type="InterPro" id="IPR007197">
    <property type="entry name" value="rSAM"/>
</dbReference>
<evidence type="ECO:0000256" key="5">
    <source>
        <dbReference type="ARBA" id="ARBA00023004"/>
    </source>
</evidence>
<keyword evidence="5 11" id="KW-0408">Iron</keyword>
<dbReference type="SUPFAM" id="SSF102114">
    <property type="entry name" value="Radical SAM enzymes"/>
    <property type="match status" value="1"/>
</dbReference>
<dbReference type="InterPro" id="IPR013485">
    <property type="entry name" value="MoaA_arc"/>
</dbReference>
<evidence type="ECO:0000256" key="2">
    <source>
        <dbReference type="ARBA" id="ARBA00022691"/>
    </source>
</evidence>
<dbReference type="Proteomes" id="UP000053621">
    <property type="component" value="Unassembled WGS sequence"/>
</dbReference>
<comment type="pathway">
    <text evidence="11">Cofactor biosynthesis; molybdopterin biosynthesis.</text>
</comment>
<evidence type="ECO:0000313" key="14">
    <source>
        <dbReference type="Proteomes" id="UP000053621"/>
    </source>
</evidence>
<evidence type="ECO:0000256" key="10">
    <source>
        <dbReference type="ARBA" id="ARBA00048697"/>
    </source>
</evidence>
<comment type="function">
    <text evidence="11">Catalyzes the cyclization of GTP to (8S)-3',8-cyclo-7,8-dihydroguanosine 5'-triphosphate.</text>
</comment>
<dbReference type="GO" id="GO:0005525">
    <property type="term" value="F:GTP binding"/>
    <property type="evidence" value="ECO:0007669"/>
    <property type="project" value="UniProtKB-UniRule"/>
</dbReference>
<dbReference type="PANTHER" id="PTHR22960">
    <property type="entry name" value="MOLYBDOPTERIN COFACTOR SYNTHESIS PROTEIN A"/>
    <property type="match status" value="1"/>
</dbReference>
<proteinExistence type="inferred from homology"/>
<keyword evidence="1 11" id="KW-0004">4Fe-4S</keyword>
<dbReference type="GO" id="GO:0061798">
    <property type="term" value="F:GTP 3',8'-cyclase activity"/>
    <property type="evidence" value="ECO:0007669"/>
    <property type="project" value="UniProtKB-UniRule"/>
</dbReference>
<feature type="binding site" evidence="11">
    <location>
        <position position="28"/>
    </location>
    <ligand>
        <name>S-adenosyl-L-methionine</name>
        <dbReference type="ChEBI" id="CHEBI:59789"/>
    </ligand>
</feature>
<comment type="similarity">
    <text evidence="11">Belongs to the radical SAM superfamily. MoaA family.</text>
</comment>
<keyword evidence="6 11" id="KW-0411">Iron-sulfur</keyword>
<dbReference type="PROSITE" id="PS01305">
    <property type="entry name" value="MOAA_NIFB_PQQE"/>
    <property type="match status" value="1"/>
</dbReference>
<feature type="binding site" evidence="11">
    <location>
        <position position="26"/>
    </location>
    <ligand>
        <name>[4Fe-4S] cluster</name>
        <dbReference type="ChEBI" id="CHEBI:49883"/>
        <label>1</label>
        <note>4Fe-4S-S-AdoMet</note>
    </ligand>
</feature>
<dbReference type="OrthoDB" id="6925at2157"/>
<dbReference type="InterPro" id="IPR058240">
    <property type="entry name" value="rSAM_sf"/>
</dbReference>
<dbReference type="GO" id="GO:0046872">
    <property type="term" value="F:metal ion binding"/>
    <property type="evidence" value="ECO:0007669"/>
    <property type="project" value="UniProtKB-KW"/>
</dbReference>
<comment type="caution">
    <text evidence="11">Lacks conserved residue(s) required for the propagation of feature annotation.</text>
</comment>
<evidence type="ECO:0000259" key="12">
    <source>
        <dbReference type="PROSITE" id="PS51918"/>
    </source>
</evidence>
<gene>
    <name evidence="11 13" type="primary">moaA</name>
    <name evidence="13" type="ORF">AUR65_005030</name>
</gene>
<feature type="binding site" evidence="11">
    <location>
        <position position="73"/>
    </location>
    <ligand>
        <name>S-adenosyl-L-methionine</name>
        <dbReference type="ChEBI" id="CHEBI:59789"/>
    </ligand>
</feature>
<feature type="binding site" evidence="11">
    <location>
        <position position="97"/>
    </location>
    <ligand>
        <name>GTP</name>
        <dbReference type="ChEBI" id="CHEBI:37565"/>
    </ligand>
</feature>
<evidence type="ECO:0000313" key="13">
    <source>
        <dbReference type="EMBL" id="POG56427.1"/>
    </source>
</evidence>
<dbReference type="InterPro" id="IPR010505">
    <property type="entry name" value="MoaA_twitch"/>
</dbReference>
<keyword evidence="14" id="KW-1185">Reference proteome</keyword>
<evidence type="ECO:0000256" key="7">
    <source>
        <dbReference type="ARBA" id="ARBA00023134"/>
    </source>
</evidence>
<dbReference type="SFLD" id="SFLDG01067">
    <property type="entry name" value="SPASM/twitch_domain_containing"/>
    <property type="match status" value="1"/>
</dbReference>
<organism evidence="13 14">
    <name type="scientific">Haloferax marisrubri</name>
    <dbReference type="NCBI Taxonomy" id="1544719"/>
    <lineage>
        <taxon>Archaea</taxon>
        <taxon>Methanobacteriati</taxon>
        <taxon>Methanobacteriota</taxon>
        <taxon>Stenosarchaea group</taxon>
        <taxon>Halobacteria</taxon>
        <taxon>Halobacteriales</taxon>
        <taxon>Haloferacaceae</taxon>
        <taxon>Haloferax</taxon>
    </lineage>
</organism>
<comment type="cofactor">
    <cofactor evidence="11">
        <name>[4Fe-4S] cluster</name>
        <dbReference type="ChEBI" id="CHEBI:49883"/>
    </cofactor>
    <text evidence="11">Binds 2 [4Fe-4S] clusters. Binds 1 [4Fe-4S] cluster coordinated with 3 cysteines and an exchangeable S-adenosyl-L-methionine and 1 [4Fe-4S] cluster coordinated with 3 cysteines and the GTP-derived substrate.</text>
</comment>
<feature type="binding site" evidence="11">
    <location>
        <position position="249"/>
    </location>
    <ligand>
        <name>[4Fe-4S] cluster</name>
        <dbReference type="ChEBI" id="CHEBI:49883"/>
        <label>2</label>
        <note>4Fe-4S-substrate</note>
    </ligand>
</feature>
<evidence type="ECO:0000256" key="1">
    <source>
        <dbReference type="ARBA" id="ARBA00022485"/>
    </source>
</evidence>
<keyword evidence="2 11" id="KW-0949">S-adenosyl-L-methionine</keyword>
<dbReference type="HAMAP" id="MF_01225_A">
    <property type="entry name" value="MoaA_A"/>
    <property type="match status" value="1"/>
</dbReference>
<dbReference type="EC" id="4.1.99.22" evidence="11"/>
<name>A0A2P4NTE7_9EURY</name>
<evidence type="ECO:0000256" key="11">
    <source>
        <dbReference type="HAMAP-Rule" id="MF_01225"/>
    </source>
</evidence>
<dbReference type="InterPro" id="IPR006638">
    <property type="entry name" value="Elp3/MiaA/NifB-like_rSAM"/>
</dbReference>
<sequence length="320" mass="36171">MVLVDDFGREVTGVRISLTDRCNFDCVYCHNEGLGDTRGPMDPSDEEMSADDVVRFLEVVEEYGVEKVKFTGGEPMLRSDLEEIIRRTPDSMETSLTTNGTFLGDRAEDLVAAGLDRVNVSQDALDPEAFAQITKSGAYDKVMEGVKAAVDAGLTPVKLNMVVFTKTAGHVEEMVEYVAENEGLQLQLIQYMPELTGRPEWNIDIERVHRWLADLADEVEVRDMHHRRRYYVGKGMVEIVDPVENPEFCANCHRVRVTHQGYLKGCLNRNDDLRPMGEMSRADIRETFEAVVANRVPYYGEYLVRDGDDGWTINEEYIGA</sequence>
<evidence type="ECO:0000256" key="4">
    <source>
        <dbReference type="ARBA" id="ARBA00022741"/>
    </source>
</evidence>
<evidence type="ECO:0000256" key="8">
    <source>
        <dbReference type="ARBA" id="ARBA00023150"/>
    </source>
</evidence>
<feature type="binding site" evidence="11">
    <location>
        <begin position="254"/>
        <end position="256"/>
    </location>
    <ligand>
        <name>GTP</name>
        <dbReference type="ChEBI" id="CHEBI:37565"/>
    </ligand>
</feature>
<dbReference type="SFLD" id="SFLDS00029">
    <property type="entry name" value="Radical_SAM"/>
    <property type="match status" value="1"/>
</dbReference>
<dbReference type="GO" id="GO:0061799">
    <property type="term" value="F:cyclic pyranopterin monophosphate synthase activity"/>
    <property type="evidence" value="ECO:0007669"/>
    <property type="project" value="TreeGrafter"/>
</dbReference>
<feature type="binding site" evidence="11">
    <location>
        <position position="15"/>
    </location>
    <ligand>
        <name>GTP</name>
        <dbReference type="ChEBI" id="CHEBI:37565"/>
    </ligand>
</feature>
<dbReference type="PROSITE" id="PS51918">
    <property type="entry name" value="RADICAL_SAM"/>
    <property type="match status" value="1"/>
</dbReference>
<feature type="domain" description="Radical SAM core" evidence="12">
    <location>
        <begin position="6"/>
        <end position="234"/>
    </location>
</feature>
<comment type="catalytic activity">
    <reaction evidence="10 11">
        <text>GTP + AH2 + S-adenosyl-L-methionine = (8S)-3',8-cyclo-7,8-dihydroguanosine 5'-triphosphate + 5'-deoxyadenosine + L-methionine + A + H(+)</text>
        <dbReference type="Rhea" id="RHEA:49576"/>
        <dbReference type="ChEBI" id="CHEBI:13193"/>
        <dbReference type="ChEBI" id="CHEBI:15378"/>
        <dbReference type="ChEBI" id="CHEBI:17319"/>
        <dbReference type="ChEBI" id="CHEBI:17499"/>
        <dbReference type="ChEBI" id="CHEBI:37565"/>
        <dbReference type="ChEBI" id="CHEBI:57844"/>
        <dbReference type="ChEBI" id="CHEBI:59789"/>
        <dbReference type="ChEBI" id="CHEBI:131766"/>
        <dbReference type="EC" id="4.1.99.22"/>
    </reaction>
</comment>
<protein>
    <recommendedName>
        <fullName evidence="11">Probable GTP 3',8-cyclase</fullName>
        <ecNumber evidence="11">4.1.99.22</ecNumber>
    </recommendedName>
    <alternativeName>
        <fullName evidence="11">Molybdenum cofactor biosynthesis protein A</fullName>
    </alternativeName>
</protein>
<dbReference type="PANTHER" id="PTHR22960:SF0">
    <property type="entry name" value="MOLYBDENUM COFACTOR BIOSYNTHESIS PROTEIN 1"/>
    <property type="match status" value="1"/>
</dbReference>
<dbReference type="Pfam" id="PF06463">
    <property type="entry name" value="Mob_synth_C"/>
    <property type="match status" value="1"/>
</dbReference>
<dbReference type="GO" id="GO:0051539">
    <property type="term" value="F:4 iron, 4 sulfur cluster binding"/>
    <property type="evidence" value="ECO:0007669"/>
    <property type="project" value="UniProtKB-UniRule"/>
</dbReference>
<dbReference type="CDD" id="cd01335">
    <property type="entry name" value="Radical_SAM"/>
    <property type="match status" value="1"/>
</dbReference>
<accession>A0A2P4NTE7</accession>
<dbReference type="SFLD" id="SFLDG01386">
    <property type="entry name" value="main_SPASM_domain-containing"/>
    <property type="match status" value="1"/>
</dbReference>
<dbReference type="InterPro" id="IPR000385">
    <property type="entry name" value="MoaA_NifB_PqqE_Fe-S-bd_CS"/>
</dbReference>
<feature type="binding site" evidence="11">
    <location>
        <position position="29"/>
    </location>
    <ligand>
        <name>[4Fe-4S] cluster</name>
        <dbReference type="ChEBI" id="CHEBI:49883"/>
        <label>1</label>
        <note>4Fe-4S-S-AdoMet</note>
    </ligand>
</feature>
<evidence type="ECO:0000256" key="6">
    <source>
        <dbReference type="ARBA" id="ARBA00023014"/>
    </source>
</evidence>
<reference evidence="13" key="1">
    <citation type="submission" date="2017-08" db="EMBL/GenBank/DDBJ databases">
        <title>Haloferax marisrubri sp. nov., isolated from the Discovery deep brine-seawater interface in the Red Sea.</title>
        <authorList>
            <person name="Zhang G."/>
            <person name="Stingl U."/>
        </authorList>
    </citation>
    <scope>NUCLEOTIDE SEQUENCE [LARGE SCALE GENOMIC DNA]</scope>
    <source>
        <strain evidence="13">SB3</strain>
    </source>
</reference>
<dbReference type="RefSeq" id="WP_058568998.1">
    <property type="nucleotide sequence ID" value="NZ_LOPW02000005.1"/>
</dbReference>
<feature type="binding site" evidence="11">
    <location>
        <position position="252"/>
    </location>
    <ligand>
        <name>[4Fe-4S] cluster</name>
        <dbReference type="ChEBI" id="CHEBI:49883"/>
        <label>2</label>
        <note>4Fe-4S-substrate</note>
    </ligand>
</feature>
<feature type="binding site" evidence="11">
    <location>
        <position position="266"/>
    </location>
    <ligand>
        <name>[4Fe-4S] cluster</name>
        <dbReference type="ChEBI" id="CHEBI:49883"/>
        <label>2</label>
        <note>4Fe-4S-substrate</note>
    </ligand>
</feature>
<dbReference type="Gene3D" id="3.20.20.70">
    <property type="entry name" value="Aldolase class I"/>
    <property type="match status" value="1"/>
</dbReference>
<feature type="binding site" evidence="11">
    <location>
        <position position="121"/>
    </location>
    <ligand>
        <name>S-adenosyl-L-methionine</name>
        <dbReference type="ChEBI" id="CHEBI:59789"/>
    </ligand>
</feature>
<comment type="caution">
    <text evidence="13">The sequence shown here is derived from an EMBL/GenBank/DDBJ whole genome shotgun (WGS) entry which is preliminary data.</text>
</comment>
<feature type="binding site" evidence="11">
    <location>
        <position position="22"/>
    </location>
    <ligand>
        <name>[4Fe-4S] cluster</name>
        <dbReference type="ChEBI" id="CHEBI:49883"/>
        <label>1</label>
        <note>4Fe-4S-S-AdoMet</note>
    </ligand>
</feature>
<dbReference type="EMBL" id="LOPW02000005">
    <property type="protein sequence ID" value="POG56427.1"/>
    <property type="molecule type" value="Genomic_DNA"/>
</dbReference>
<dbReference type="SFLD" id="SFLDG01383">
    <property type="entry name" value="cyclic_pyranopterin_phosphate"/>
    <property type="match status" value="1"/>
</dbReference>
<dbReference type="InterPro" id="IPR040064">
    <property type="entry name" value="MoaA-like"/>
</dbReference>
<dbReference type="NCBIfam" id="TIGR02668">
    <property type="entry name" value="moaA_archaeal"/>
    <property type="match status" value="1"/>
</dbReference>
<evidence type="ECO:0000256" key="3">
    <source>
        <dbReference type="ARBA" id="ARBA00022723"/>
    </source>
</evidence>
<keyword evidence="4 11" id="KW-0547">Nucleotide-binding</keyword>
<evidence type="ECO:0000256" key="9">
    <source>
        <dbReference type="ARBA" id="ARBA00023239"/>
    </source>
</evidence>
<keyword evidence="7 11" id="KW-0342">GTP-binding</keyword>
<keyword evidence="3 11" id="KW-0479">Metal-binding</keyword>
<dbReference type="UniPathway" id="UPA00344"/>
<dbReference type="SMART" id="SM00729">
    <property type="entry name" value="Elp3"/>
    <property type="match status" value="1"/>
</dbReference>
<dbReference type="GO" id="GO:0006777">
    <property type="term" value="P:Mo-molybdopterin cofactor biosynthetic process"/>
    <property type="evidence" value="ECO:0007669"/>
    <property type="project" value="UniProtKB-UniRule"/>
</dbReference>
<keyword evidence="8 11" id="KW-0501">Molybdenum cofactor biosynthesis</keyword>
<feature type="binding site" evidence="11">
    <location>
        <position position="69"/>
    </location>
    <ligand>
        <name>GTP</name>
        <dbReference type="ChEBI" id="CHEBI:37565"/>
    </ligand>
</feature>
<feature type="binding site" evidence="11">
    <location>
        <position position="158"/>
    </location>
    <ligand>
        <name>GTP</name>
        <dbReference type="ChEBI" id="CHEBI:37565"/>
    </ligand>
</feature>
<keyword evidence="9 11" id="KW-0456">Lyase</keyword>
<dbReference type="NCBIfam" id="NF001199">
    <property type="entry name" value="PRK00164.2-1"/>
    <property type="match status" value="1"/>
</dbReference>
<dbReference type="AlphaFoldDB" id="A0A2P4NTE7"/>